<protein>
    <submittedName>
        <fullName evidence="2">Uncharacterized protein</fullName>
    </submittedName>
</protein>
<feature type="transmembrane region" description="Helical" evidence="1">
    <location>
        <begin position="9"/>
        <end position="27"/>
    </location>
</feature>
<proteinExistence type="predicted"/>
<accession>A0A6J5NZY3</accession>
<gene>
    <name evidence="2" type="ORF">UFOVP787_98</name>
</gene>
<evidence type="ECO:0000313" key="2">
    <source>
        <dbReference type="EMBL" id="CAB4162721.1"/>
    </source>
</evidence>
<reference evidence="2" key="1">
    <citation type="submission" date="2020-04" db="EMBL/GenBank/DDBJ databases">
        <authorList>
            <person name="Chiriac C."/>
            <person name="Salcher M."/>
            <person name="Ghai R."/>
            <person name="Kavagutti S V."/>
        </authorList>
    </citation>
    <scope>NUCLEOTIDE SEQUENCE</scope>
</reference>
<dbReference type="EMBL" id="LR796734">
    <property type="protein sequence ID" value="CAB4162721.1"/>
    <property type="molecule type" value="Genomic_DNA"/>
</dbReference>
<evidence type="ECO:0000256" key="1">
    <source>
        <dbReference type="SAM" id="Phobius"/>
    </source>
</evidence>
<sequence length="73" mass="8301">MKEFYVKDFTIGVLVIVISLFFTTFSYKLAGEPTFFTFLGIYISAIFADKILSFGLDLIRGLVFVVQDDKNES</sequence>
<name>A0A6J5NZY3_9CAUD</name>
<keyword evidence="1" id="KW-0472">Membrane</keyword>
<keyword evidence="1" id="KW-0812">Transmembrane</keyword>
<keyword evidence="1" id="KW-1133">Transmembrane helix</keyword>
<feature type="transmembrane region" description="Helical" evidence="1">
    <location>
        <begin position="33"/>
        <end position="52"/>
    </location>
</feature>
<organism evidence="2">
    <name type="scientific">uncultured Caudovirales phage</name>
    <dbReference type="NCBI Taxonomy" id="2100421"/>
    <lineage>
        <taxon>Viruses</taxon>
        <taxon>Duplodnaviria</taxon>
        <taxon>Heunggongvirae</taxon>
        <taxon>Uroviricota</taxon>
        <taxon>Caudoviricetes</taxon>
        <taxon>Peduoviridae</taxon>
        <taxon>Maltschvirus</taxon>
        <taxon>Maltschvirus maltsch</taxon>
    </lineage>
</organism>